<evidence type="ECO:0000313" key="1">
    <source>
        <dbReference type="EMBL" id="SLN55371.1"/>
    </source>
</evidence>
<accession>A0A1X6ZMH3</accession>
<dbReference type="Proteomes" id="UP000193778">
    <property type="component" value="Unassembled WGS sequence"/>
</dbReference>
<reference evidence="2" key="1">
    <citation type="submission" date="2017-03" db="EMBL/GenBank/DDBJ databases">
        <authorList>
            <person name="Rodrigo-Torres L."/>
            <person name="Arahal R.D."/>
            <person name="Lucena T."/>
        </authorList>
    </citation>
    <scope>NUCLEOTIDE SEQUENCE [LARGE SCALE GENOMIC DNA]</scope>
    <source>
        <strain evidence="2">CECT 8411</strain>
    </source>
</reference>
<proteinExistence type="predicted"/>
<sequence length="82" mass="9879">MHSTDQAAAKSARRRWVIFVSNRGFRNHWLNRRRHNEPRTFLKKGYYPNRSLVEWSAHLQTKGTITSMRLIASSYRMCTERR</sequence>
<evidence type="ECO:0000313" key="2">
    <source>
        <dbReference type="Proteomes" id="UP000193778"/>
    </source>
</evidence>
<dbReference type="AlphaFoldDB" id="A0A1X6ZMH3"/>
<organism evidence="1 2">
    <name type="scientific">Ruegeria meonggei</name>
    <dbReference type="NCBI Taxonomy" id="1446476"/>
    <lineage>
        <taxon>Bacteria</taxon>
        <taxon>Pseudomonadati</taxon>
        <taxon>Pseudomonadota</taxon>
        <taxon>Alphaproteobacteria</taxon>
        <taxon>Rhodobacterales</taxon>
        <taxon>Roseobacteraceae</taxon>
        <taxon>Ruegeria</taxon>
    </lineage>
</organism>
<name>A0A1X6ZMH3_9RHOB</name>
<protein>
    <submittedName>
        <fullName evidence="1">Uncharacterized protein</fullName>
    </submittedName>
</protein>
<gene>
    <name evidence="1" type="ORF">RUM8411_02690</name>
</gene>
<dbReference type="EMBL" id="FWFP01000007">
    <property type="protein sequence ID" value="SLN55371.1"/>
    <property type="molecule type" value="Genomic_DNA"/>
</dbReference>
<keyword evidence="2" id="KW-1185">Reference proteome</keyword>